<organism evidence="1 2">
    <name type="scientific">Nocardioides oceani</name>
    <dbReference type="NCBI Taxonomy" id="3058369"/>
    <lineage>
        <taxon>Bacteria</taxon>
        <taxon>Bacillati</taxon>
        <taxon>Actinomycetota</taxon>
        <taxon>Actinomycetes</taxon>
        <taxon>Propionibacteriales</taxon>
        <taxon>Nocardioidaceae</taxon>
        <taxon>Nocardioides</taxon>
    </lineage>
</organism>
<dbReference type="RefSeq" id="WP_300953802.1">
    <property type="nucleotide sequence ID" value="NZ_JAUHJQ010000008.1"/>
</dbReference>
<gene>
    <name evidence="1" type="ORF">QWY28_17235</name>
</gene>
<dbReference type="Proteomes" id="UP001168620">
    <property type="component" value="Unassembled WGS sequence"/>
</dbReference>
<reference evidence="1" key="1">
    <citation type="submission" date="2023-06" db="EMBL/GenBank/DDBJ databases">
        <title>Draft genome sequence of Nocardioides sp. SOB77.</title>
        <authorList>
            <person name="Zhang G."/>
        </authorList>
    </citation>
    <scope>NUCLEOTIDE SEQUENCE</scope>
    <source>
        <strain evidence="1">SOB77</strain>
    </source>
</reference>
<sequence>MSELVGLLVAVAVGVGGTAVGWPIVTGQRPHRHRYEFHAYRHIRDADFGTVRTERYGTCTVCGRAKTKRVSGAWQPPGKPQGAG</sequence>
<proteinExistence type="predicted"/>
<accession>A0ABT8FJ55</accession>
<keyword evidence="2" id="KW-1185">Reference proteome</keyword>
<comment type="caution">
    <text evidence="1">The sequence shown here is derived from an EMBL/GenBank/DDBJ whole genome shotgun (WGS) entry which is preliminary data.</text>
</comment>
<evidence type="ECO:0000313" key="2">
    <source>
        <dbReference type="Proteomes" id="UP001168620"/>
    </source>
</evidence>
<protein>
    <submittedName>
        <fullName evidence="1">Uncharacterized protein</fullName>
    </submittedName>
</protein>
<evidence type="ECO:0000313" key="1">
    <source>
        <dbReference type="EMBL" id="MDN4174708.1"/>
    </source>
</evidence>
<dbReference type="EMBL" id="JAUHJQ010000008">
    <property type="protein sequence ID" value="MDN4174708.1"/>
    <property type="molecule type" value="Genomic_DNA"/>
</dbReference>
<name>A0ABT8FJ55_9ACTN</name>